<reference evidence="2" key="1">
    <citation type="submission" date="2024-06" db="EMBL/GenBank/DDBJ databases">
        <title>Intestivirid acquisition increases across infancy in a wild primate population.</title>
        <authorList>
            <person name="Schneider-Creas I.A."/>
            <person name="Moya I.L."/>
            <person name="Chiou K.L."/>
            <person name="Baniel A."/>
            <person name="Azanaw Haile A."/>
            <person name="Kebede F."/>
            <person name="Abebe B."/>
            <person name="Snyder-Mackler N."/>
            <person name="Varsani A."/>
        </authorList>
    </citation>
    <scope>NUCLEOTIDE SEQUENCE</scope>
    <source>
        <strain evidence="2">Int_RNL_2018_0945_COW</strain>
    </source>
</reference>
<proteinExistence type="predicted"/>
<name>A0AAU8MKH9_9CAUD</name>
<keyword evidence="1" id="KW-1133">Transmembrane helix</keyword>
<dbReference type="EMBL" id="PP965498">
    <property type="protein sequence ID" value="XCO00444.1"/>
    <property type="molecule type" value="Genomic_DNA"/>
</dbReference>
<sequence length="57" mass="6705">MKEYNNIYVYNMIAAGMNAVSWLCTEIDVCTGICLFLNAVYFIVSIYWYVKYTDIQE</sequence>
<evidence type="ECO:0000313" key="2">
    <source>
        <dbReference type="EMBL" id="XCO00444.1"/>
    </source>
</evidence>
<organism evidence="2">
    <name type="scientific">Geladintestivirus 1</name>
    <dbReference type="NCBI Taxonomy" id="3233133"/>
    <lineage>
        <taxon>Viruses</taxon>
        <taxon>Duplodnaviria</taxon>
        <taxon>Heunggongvirae</taxon>
        <taxon>Uroviricota</taxon>
        <taxon>Caudoviricetes</taxon>
        <taxon>Crassvirales</taxon>
    </lineage>
</organism>
<evidence type="ECO:0000256" key="1">
    <source>
        <dbReference type="SAM" id="Phobius"/>
    </source>
</evidence>
<keyword evidence="1" id="KW-0472">Membrane</keyword>
<feature type="transmembrane region" description="Helical" evidence="1">
    <location>
        <begin position="29"/>
        <end position="50"/>
    </location>
</feature>
<feature type="transmembrane region" description="Helical" evidence="1">
    <location>
        <begin position="7"/>
        <end position="23"/>
    </location>
</feature>
<accession>A0AAU8MKH9</accession>
<protein>
    <submittedName>
        <fullName evidence="2">Uncharacterized protein</fullName>
    </submittedName>
</protein>
<keyword evidence="1" id="KW-0812">Transmembrane</keyword>